<evidence type="ECO:0000313" key="2">
    <source>
        <dbReference type="Proteomes" id="UP000321258"/>
    </source>
</evidence>
<gene>
    <name evidence="1" type="ORF">MHA02_19520</name>
</gene>
<comment type="caution">
    <text evidence="1">The sequence shown here is derived from an EMBL/GenBank/DDBJ whole genome shotgun (WGS) entry which is preliminary data.</text>
</comment>
<sequence length="98" mass="10329">MVPTHISRGLPPTPVQKALLHRLAREGSIAKVGPWGLPTIWSLRLRGLVRREPAEGGARREGTTPAATGVLTAAGTRRLANALQDASAGRPAWLRGGP</sequence>
<name>A0A512IPC9_9HYPH</name>
<evidence type="ECO:0000313" key="1">
    <source>
        <dbReference type="EMBL" id="GEO99564.1"/>
    </source>
</evidence>
<dbReference type="Proteomes" id="UP000321258">
    <property type="component" value="Unassembled WGS sequence"/>
</dbReference>
<dbReference type="AlphaFoldDB" id="A0A512IPC9"/>
<proteinExistence type="predicted"/>
<protein>
    <submittedName>
        <fullName evidence="1">Uncharacterized protein</fullName>
    </submittedName>
</protein>
<dbReference type="EMBL" id="BJZT01000019">
    <property type="protein sequence ID" value="GEO99564.1"/>
    <property type="molecule type" value="Genomic_DNA"/>
</dbReference>
<organism evidence="1 2">
    <name type="scientific">Methylobacterium haplocladii</name>
    <dbReference type="NCBI Taxonomy" id="1176176"/>
    <lineage>
        <taxon>Bacteria</taxon>
        <taxon>Pseudomonadati</taxon>
        <taxon>Pseudomonadota</taxon>
        <taxon>Alphaproteobacteria</taxon>
        <taxon>Hyphomicrobiales</taxon>
        <taxon>Methylobacteriaceae</taxon>
        <taxon>Methylobacterium</taxon>
    </lineage>
</organism>
<accession>A0A512IPC9</accession>
<reference evidence="1 2" key="1">
    <citation type="submission" date="2019-07" db="EMBL/GenBank/DDBJ databases">
        <title>Whole genome shotgun sequence of Methylobacterium haplocladii NBRC 107714.</title>
        <authorList>
            <person name="Hosoyama A."/>
            <person name="Uohara A."/>
            <person name="Ohji S."/>
            <person name="Ichikawa N."/>
        </authorList>
    </citation>
    <scope>NUCLEOTIDE SEQUENCE [LARGE SCALE GENOMIC DNA]</scope>
    <source>
        <strain evidence="1 2">NBRC 107714</strain>
    </source>
</reference>
<keyword evidence="2" id="KW-1185">Reference proteome</keyword>